<proteinExistence type="inferred from homology"/>
<dbReference type="Proteomes" id="UP000572680">
    <property type="component" value="Unassembled WGS sequence"/>
</dbReference>
<comment type="similarity">
    <text evidence="1">Belongs to the asp23 family.</text>
</comment>
<organism evidence="2 3">
    <name type="scientific">Actinomadura namibiensis</name>
    <dbReference type="NCBI Taxonomy" id="182080"/>
    <lineage>
        <taxon>Bacteria</taxon>
        <taxon>Bacillati</taxon>
        <taxon>Actinomycetota</taxon>
        <taxon>Actinomycetes</taxon>
        <taxon>Streptosporangiales</taxon>
        <taxon>Thermomonosporaceae</taxon>
        <taxon>Actinomadura</taxon>
    </lineage>
</organism>
<keyword evidence="3" id="KW-1185">Reference proteome</keyword>
<evidence type="ECO:0000313" key="3">
    <source>
        <dbReference type="Proteomes" id="UP000572680"/>
    </source>
</evidence>
<comment type="caution">
    <text evidence="2">The sequence shown here is derived from an EMBL/GenBank/DDBJ whole genome shotgun (WGS) entry which is preliminary data.</text>
</comment>
<sequence length="127" mass="13650">MTAVVAGGRGVTRISDRVVARIAEHVADAADDTGGVGRSVLGVPVGGRRTRTDIEVHGDHVIARVELAVAYPEPVREVTRRVRDEVRARVHELTGLTVGRVDIDVTVLEVPRQPGPRRAVPRQEGEG</sequence>
<accession>A0A7W3LN80</accession>
<dbReference type="Pfam" id="PF03780">
    <property type="entry name" value="Asp23"/>
    <property type="match status" value="1"/>
</dbReference>
<evidence type="ECO:0000256" key="1">
    <source>
        <dbReference type="ARBA" id="ARBA00005721"/>
    </source>
</evidence>
<protein>
    <submittedName>
        <fullName evidence="2">Putative alkaline shock family protein YloU</fullName>
    </submittedName>
</protein>
<dbReference type="RefSeq" id="WP_182843586.1">
    <property type="nucleotide sequence ID" value="NZ_BAAALP010000009.1"/>
</dbReference>
<reference evidence="2 3" key="1">
    <citation type="submission" date="2020-08" db="EMBL/GenBank/DDBJ databases">
        <title>Genomic Encyclopedia of Type Strains, Phase IV (KMG-IV): sequencing the most valuable type-strain genomes for metagenomic binning, comparative biology and taxonomic classification.</title>
        <authorList>
            <person name="Goeker M."/>
        </authorList>
    </citation>
    <scope>NUCLEOTIDE SEQUENCE [LARGE SCALE GENOMIC DNA]</scope>
    <source>
        <strain evidence="2 3">DSM 44197</strain>
    </source>
</reference>
<dbReference type="InterPro" id="IPR005531">
    <property type="entry name" value="Asp23"/>
</dbReference>
<evidence type="ECO:0000313" key="2">
    <source>
        <dbReference type="EMBL" id="MBA8951228.1"/>
    </source>
</evidence>
<gene>
    <name evidence="2" type="ORF">HNR61_002859</name>
</gene>
<name>A0A7W3LN80_ACTNM</name>
<dbReference type="EMBL" id="JACJIA010000003">
    <property type="protein sequence ID" value="MBA8951228.1"/>
    <property type="molecule type" value="Genomic_DNA"/>
</dbReference>
<dbReference type="AlphaFoldDB" id="A0A7W3LN80"/>